<protein>
    <recommendedName>
        <fullName evidence="1">HD domain-containing protein</fullName>
    </recommendedName>
</protein>
<evidence type="ECO:0000259" key="1">
    <source>
        <dbReference type="Pfam" id="PF01966"/>
    </source>
</evidence>
<dbReference type="RefSeq" id="WP_014899872.1">
    <property type="nucleotide sequence ID" value="NC_018514.1"/>
</dbReference>
<organism evidence="2 3">
    <name type="scientific">Burkholderia cepacia GG4</name>
    <dbReference type="NCBI Taxonomy" id="1009846"/>
    <lineage>
        <taxon>Bacteria</taxon>
        <taxon>Pseudomonadati</taxon>
        <taxon>Pseudomonadota</taxon>
        <taxon>Betaproteobacteria</taxon>
        <taxon>Burkholderiales</taxon>
        <taxon>Burkholderiaceae</taxon>
        <taxon>Burkholderia</taxon>
        <taxon>Burkholderia cepacia complex</taxon>
    </lineage>
</organism>
<dbReference type="AlphaFoldDB" id="A0A9W3K664"/>
<accession>A0A9W3K664</accession>
<dbReference type="SUPFAM" id="SSF109604">
    <property type="entry name" value="HD-domain/PDEase-like"/>
    <property type="match status" value="1"/>
</dbReference>
<feature type="domain" description="HD" evidence="1">
    <location>
        <begin position="55"/>
        <end position="117"/>
    </location>
</feature>
<dbReference type="InterPro" id="IPR006674">
    <property type="entry name" value="HD_domain"/>
</dbReference>
<reference evidence="2 3" key="1">
    <citation type="journal article" date="2012" name="J. Bacteriol.">
        <title>Complete Genome Sequence of Burkholderia sp. Strain GG4, a Betaproteobacterium That Reduces 3-Oxo-N-Acylhomoserine Lactones and Produces Different N-Acylhomoserine Lactones.</title>
        <authorList>
            <person name="Hong K.W."/>
            <person name="Koh C.L."/>
            <person name="Sam C.K."/>
            <person name="Yin W.F."/>
            <person name="Chan K.G."/>
        </authorList>
    </citation>
    <scope>NUCLEOTIDE SEQUENCE [LARGE SCALE GENOMIC DNA]</scope>
    <source>
        <strain evidence="2 3">GG4</strain>
    </source>
</reference>
<proteinExistence type="predicted"/>
<dbReference type="InterPro" id="IPR052567">
    <property type="entry name" value="OP_Dioxygenase"/>
</dbReference>
<dbReference type="Pfam" id="PF01966">
    <property type="entry name" value="HD"/>
    <property type="match status" value="1"/>
</dbReference>
<dbReference type="KEGG" id="bct:GEM_4720"/>
<dbReference type="PANTHER" id="PTHR40202:SF1">
    <property type="entry name" value="HD DOMAIN-CONTAINING PROTEIN"/>
    <property type="match status" value="1"/>
</dbReference>
<gene>
    <name evidence="2" type="ORF">GEM_4720</name>
</gene>
<dbReference type="EMBL" id="CP003775">
    <property type="protein sequence ID" value="AFQ51109.1"/>
    <property type="molecule type" value="Genomic_DNA"/>
</dbReference>
<sequence>MTEKVKFKQMKDGTFEEYALLRELEEPFLRRTAQRLIDELKRQKFETLEGYRVTRYEHALQTATRALRDGADDDWVVGALFHDIADGLAPQNHDRVAAEVLRPFVRDDVCWVVQHHGIFQTYYYGHHYGWDRFARNEFLTHPFYQKAVDFCERWDQSSFDDEYASEPIETFEPIVMRVFSRKAYATS</sequence>
<name>A0A9W3K664_BURCE</name>
<dbReference type="Proteomes" id="UP000032866">
    <property type="component" value="Chromosome 2"/>
</dbReference>
<dbReference type="Gene3D" id="1.10.3210.10">
    <property type="entry name" value="Hypothetical protein af1432"/>
    <property type="match status" value="1"/>
</dbReference>
<evidence type="ECO:0000313" key="2">
    <source>
        <dbReference type="EMBL" id="AFQ51109.1"/>
    </source>
</evidence>
<dbReference type="PANTHER" id="PTHR40202">
    <property type="match status" value="1"/>
</dbReference>
<evidence type="ECO:0000313" key="3">
    <source>
        <dbReference type="Proteomes" id="UP000032866"/>
    </source>
</evidence>